<proteinExistence type="predicted"/>
<evidence type="ECO:0000256" key="1">
    <source>
        <dbReference type="ARBA" id="ARBA00004123"/>
    </source>
</evidence>
<feature type="compositionally biased region" description="Basic residues" evidence="5">
    <location>
        <begin position="168"/>
        <end position="216"/>
    </location>
</feature>
<organism evidence="7">
    <name type="scientific">Dermatophagoides farinae</name>
    <name type="common">American house dust mite</name>
    <dbReference type="NCBI Taxonomy" id="6954"/>
    <lineage>
        <taxon>Eukaryota</taxon>
        <taxon>Metazoa</taxon>
        <taxon>Ecdysozoa</taxon>
        <taxon>Arthropoda</taxon>
        <taxon>Chelicerata</taxon>
        <taxon>Arachnida</taxon>
        <taxon>Acari</taxon>
        <taxon>Acariformes</taxon>
        <taxon>Sarcoptiformes</taxon>
        <taxon>Astigmata</taxon>
        <taxon>Psoroptidia</taxon>
        <taxon>Analgoidea</taxon>
        <taxon>Pyroglyphidae</taxon>
        <taxon>Dermatophagoidinae</taxon>
        <taxon>Dermatophagoides</taxon>
    </lineage>
</organism>
<feature type="compositionally biased region" description="Polar residues" evidence="5">
    <location>
        <begin position="1"/>
        <end position="11"/>
    </location>
</feature>
<dbReference type="SMART" id="SM00389">
    <property type="entry name" value="HOX"/>
    <property type="match status" value="1"/>
</dbReference>
<feature type="compositionally biased region" description="Pro residues" evidence="5">
    <location>
        <begin position="296"/>
        <end position="306"/>
    </location>
</feature>
<dbReference type="InterPro" id="IPR009057">
    <property type="entry name" value="Homeodomain-like_sf"/>
</dbReference>
<dbReference type="PROSITE" id="PS50071">
    <property type="entry name" value="HOMEOBOX_2"/>
    <property type="match status" value="1"/>
</dbReference>
<keyword evidence="3 4" id="KW-0371">Homeobox</keyword>
<feature type="compositionally biased region" description="Low complexity" evidence="5">
    <location>
        <begin position="336"/>
        <end position="360"/>
    </location>
</feature>
<evidence type="ECO:0000256" key="3">
    <source>
        <dbReference type="PROSITE-ProRule" id="PRU00108"/>
    </source>
</evidence>
<evidence type="ECO:0000256" key="4">
    <source>
        <dbReference type="RuleBase" id="RU000682"/>
    </source>
</evidence>
<dbReference type="Gene3D" id="1.10.10.60">
    <property type="entry name" value="Homeodomain-like"/>
    <property type="match status" value="1"/>
</dbReference>
<name>A0A9D4NU15_DERFA</name>
<evidence type="ECO:0000256" key="2">
    <source>
        <dbReference type="ARBA" id="ARBA00022473"/>
    </source>
</evidence>
<dbReference type="EMBL" id="SDOV01000007">
    <property type="protein sequence ID" value="KAH7638684.1"/>
    <property type="molecule type" value="Genomic_DNA"/>
</dbReference>
<keyword evidence="3 4" id="KW-0539">Nucleus</keyword>
<feature type="compositionally biased region" description="Low complexity" evidence="5">
    <location>
        <begin position="238"/>
        <end position="274"/>
    </location>
</feature>
<feature type="compositionally biased region" description="Low complexity" evidence="5">
    <location>
        <begin position="218"/>
        <end position="228"/>
    </location>
</feature>
<dbReference type="PANTHER" id="PTHR45946:SF4">
    <property type="entry name" value="HOMEOBOX PROTEIN ROUGH-RELATED"/>
    <property type="match status" value="1"/>
</dbReference>
<evidence type="ECO:0000313" key="7">
    <source>
        <dbReference type="EMBL" id="KAH7638684.1"/>
    </source>
</evidence>
<feature type="compositionally biased region" description="Gly residues" evidence="5">
    <location>
        <begin position="17"/>
        <end position="29"/>
    </location>
</feature>
<keyword evidence="2" id="KW-0217">Developmental protein</keyword>
<feature type="compositionally biased region" description="Polar residues" evidence="5">
    <location>
        <begin position="275"/>
        <end position="288"/>
    </location>
</feature>
<dbReference type="GO" id="GO:0000981">
    <property type="term" value="F:DNA-binding transcription factor activity, RNA polymerase II-specific"/>
    <property type="evidence" value="ECO:0007669"/>
    <property type="project" value="TreeGrafter"/>
</dbReference>
<accession>A0A9D4NU15</accession>
<feature type="region of interest" description="Disordered" evidence="5">
    <location>
        <begin position="158"/>
        <end position="309"/>
    </location>
</feature>
<comment type="subcellular location">
    <subcellularLocation>
        <location evidence="1 3 4">Nucleus</location>
    </subcellularLocation>
</comment>
<gene>
    <name evidence="7" type="ORF">HUG17_2717</name>
</gene>
<dbReference type="InterPro" id="IPR046327">
    <property type="entry name" value="HXA1/B1/D1"/>
</dbReference>
<feature type="compositionally biased region" description="Low complexity" evidence="5">
    <location>
        <begin position="46"/>
        <end position="66"/>
    </location>
</feature>
<dbReference type="InterPro" id="IPR001356">
    <property type="entry name" value="HD"/>
</dbReference>
<feature type="compositionally biased region" description="Polar residues" evidence="5">
    <location>
        <begin position="36"/>
        <end position="45"/>
    </location>
</feature>
<dbReference type="PANTHER" id="PTHR45946">
    <property type="entry name" value="HOMEOBOX PROTEIN ROUGH-RELATED"/>
    <property type="match status" value="1"/>
</dbReference>
<feature type="domain" description="Homeobox" evidence="6">
    <location>
        <begin position="381"/>
        <end position="433"/>
    </location>
</feature>
<dbReference type="SUPFAM" id="SSF46689">
    <property type="entry name" value="Homeodomain-like"/>
    <property type="match status" value="1"/>
</dbReference>
<dbReference type="AlphaFoldDB" id="A0A9D4NU15"/>
<dbReference type="Proteomes" id="UP000828236">
    <property type="component" value="Unassembled WGS sequence"/>
</dbReference>
<feature type="region of interest" description="Disordered" evidence="5">
    <location>
        <begin position="325"/>
        <end position="366"/>
    </location>
</feature>
<dbReference type="GO" id="GO:0005634">
    <property type="term" value="C:nucleus"/>
    <property type="evidence" value="ECO:0007669"/>
    <property type="project" value="UniProtKB-SubCell"/>
</dbReference>
<comment type="caution">
    <text evidence="7">The sequence shown here is derived from an EMBL/GenBank/DDBJ whole genome shotgun (WGS) entry which is preliminary data.</text>
</comment>
<feature type="region of interest" description="Disordered" evidence="5">
    <location>
        <begin position="1"/>
        <end position="71"/>
    </location>
</feature>
<keyword evidence="3 4" id="KW-0238">DNA-binding</keyword>
<protein>
    <submittedName>
        <fullName evidence="7">Homeobox protein hox-a1</fullName>
    </submittedName>
</protein>
<dbReference type="GO" id="GO:0000978">
    <property type="term" value="F:RNA polymerase II cis-regulatory region sequence-specific DNA binding"/>
    <property type="evidence" value="ECO:0007669"/>
    <property type="project" value="TreeGrafter"/>
</dbReference>
<evidence type="ECO:0000256" key="5">
    <source>
        <dbReference type="SAM" id="MobiDB-lite"/>
    </source>
</evidence>
<sequence length="433" mass="45759">MNVTNNPIISETNGLNYGNGTGGGGGADSGSGTPDPLTQTANSPVNNCGNTSPGNNNNNQSNSSDSITGNLIGGYSSSTSSYFDTIGRPSASRNGPIMSNGTHLQNGSLNTSSAYGLIDPIIGGNTSSPWAIDMGIGSSTSSSCHQMNGMATVTGTYAPPLPSTMNHTTHHHMNHTAHHSTHYHQQHTNHHPHHLHMNHSHHHHHLNTAHHNHHHYGTSPSSSTSPSLLHHHNHHQHQQQTQSHHSTSPSPTNRLSSLSTGNSSNQNSIGNNNNLLTMVHTSSTTNISQQQQQQQQPPPPQPPSIPTVPTAVPQYKWMQVKRNIPKPAQKPGSNGGLNNNGSSTLGSMHSQNSPGSNSSNGCGGTGGGGAGGIGGNGLGQGANNTGRTNFTTKQLTELEKEFHFNKYLTRARRIEIATALQLNETQVKNHISM</sequence>
<dbReference type="CDD" id="cd00086">
    <property type="entry name" value="homeodomain"/>
    <property type="match status" value="1"/>
</dbReference>
<reference evidence="7" key="1">
    <citation type="submission" date="2020-06" db="EMBL/GenBank/DDBJ databases">
        <authorList>
            <person name="Ji K."/>
            <person name="Li J."/>
        </authorList>
    </citation>
    <scope>NUCLEOTIDE SEQUENCE</scope>
    <source>
        <strain evidence="7">JKM2019</strain>
        <tissue evidence="7">Whole body</tissue>
    </source>
</reference>
<dbReference type="Pfam" id="PF00046">
    <property type="entry name" value="Homeodomain"/>
    <property type="match status" value="1"/>
</dbReference>
<reference evidence="7" key="2">
    <citation type="journal article" date="2021" name="World Allergy Organ. J.">
        <title>Chromosome-level assembly of Dermatophagoides farinae genome and transcriptome reveals two novel allergens Der f 37 and Der f 39.</title>
        <authorList>
            <person name="Chen J."/>
            <person name="Cai Z."/>
            <person name="Fan D."/>
            <person name="Hu J."/>
            <person name="Hou Y."/>
            <person name="He Y."/>
            <person name="Zhang Z."/>
            <person name="Zhao Z."/>
            <person name="Gao P."/>
            <person name="Hu W."/>
            <person name="Sun J."/>
            <person name="Li J."/>
            <person name="Ji K."/>
        </authorList>
    </citation>
    <scope>NUCLEOTIDE SEQUENCE</scope>
    <source>
        <strain evidence="7">JKM2019</strain>
    </source>
</reference>
<evidence type="ECO:0000259" key="6">
    <source>
        <dbReference type="PROSITE" id="PS50071"/>
    </source>
</evidence>